<comment type="similarity">
    <text evidence="2">Belongs to the MRG family.</text>
</comment>
<dbReference type="InterPro" id="IPR000953">
    <property type="entry name" value="Chromo/chromo_shadow_dom"/>
</dbReference>
<feature type="region of interest" description="Disordered" evidence="9">
    <location>
        <begin position="86"/>
        <end position="131"/>
    </location>
</feature>
<feature type="domain" description="Chromo" evidence="10">
    <location>
        <begin position="23"/>
        <end position="83"/>
    </location>
</feature>
<evidence type="ECO:0000313" key="12">
    <source>
        <dbReference type="Proteomes" id="UP001492380"/>
    </source>
</evidence>
<evidence type="ECO:0000259" key="10">
    <source>
        <dbReference type="SMART" id="SM00298"/>
    </source>
</evidence>
<reference evidence="11 12" key="1">
    <citation type="submission" date="2024-04" db="EMBL/GenBank/DDBJ databases">
        <title>Phyllosticta paracitricarpa is synonymous to the EU quarantine fungus P. citricarpa based on phylogenomic analyses.</title>
        <authorList>
            <consortium name="Lawrence Berkeley National Laboratory"/>
            <person name="Van Ingen-Buijs V.A."/>
            <person name="Van Westerhoven A.C."/>
            <person name="Haridas S."/>
            <person name="Skiadas P."/>
            <person name="Martin F."/>
            <person name="Groenewald J.Z."/>
            <person name="Crous P.W."/>
            <person name="Seidl M.F."/>
        </authorList>
    </citation>
    <scope>NUCLEOTIDE SEQUENCE [LARGE SCALE GENOMIC DNA]</scope>
    <source>
        <strain evidence="11 12">CBS 123374</strain>
    </source>
</reference>
<dbReference type="PANTHER" id="PTHR10880:SF15">
    <property type="entry name" value="MSL COMPLEX SUBUNIT 3"/>
    <property type="match status" value="1"/>
</dbReference>
<evidence type="ECO:0000256" key="5">
    <source>
        <dbReference type="ARBA" id="ARBA00022853"/>
    </source>
</evidence>
<dbReference type="InterPro" id="IPR026541">
    <property type="entry name" value="MRG_dom"/>
</dbReference>
<dbReference type="SMART" id="SM00298">
    <property type="entry name" value="CHROMO"/>
    <property type="match status" value="1"/>
</dbReference>
<evidence type="ECO:0000256" key="3">
    <source>
        <dbReference type="ARBA" id="ARBA00011353"/>
    </source>
</evidence>
<gene>
    <name evidence="11" type="ORF">HDK90DRAFT_474589</name>
</gene>
<evidence type="ECO:0000256" key="7">
    <source>
        <dbReference type="ARBA" id="ARBA00023163"/>
    </source>
</evidence>
<protein>
    <recommendedName>
        <fullName evidence="4">Chromatin modification-related protein EAF3</fullName>
    </recommendedName>
</protein>
<dbReference type="InterPro" id="IPR053820">
    <property type="entry name" value="MSL3_chromo-like"/>
</dbReference>
<keyword evidence="5" id="KW-0156">Chromatin regulator</keyword>
<evidence type="ECO:0000256" key="4">
    <source>
        <dbReference type="ARBA" id="ARBA00018505"/>
    </source>
</evidence>
<dbReference type="Pfam" id="PF05712">
    <property type="entry name" value="MRG"/>
    <property type="match status" value="1"/>
</dbReference>
<feature type="compositionally biased region" description="Low complexity" evidence="9">
    <location>
        <begin position="89"/>
        <end position="98"/>
    </location>
</feature>
<dbReference type="PANTHER" id="PTHR10880">
    <property type="entry name" value="MORTALITY FACTOR 4-LIKE PROTEIN"/>
    <property type="match status" value="1"/>
</dbReference>
<dbReference type="Proteomes" id="UP001492380">
    <property type="component" value="Unassembled WGS sequence"/>
</dbReference>
<evidence type="ECO:0000256" key="1">
    <source>
        <dbReference type="ARBA" id="ARBA00004123"/>
    </source>
</evidence>
<dbReference type="InterPro" id="IPR016197">
    <property type="entry name" value="Chromo-like_dom_sf"/>
</dbReference>
<keyword evidence="7" id="KW-0804">Transcription</keyword>
<evidence type="ECO:0000256" key="2">
    <source>
        <dbReference type="ARBA" id="ARBA00009093"/>
    </source>
</evidence>
<dbReference type="Pfam" id="PF22732">
    <property type="entry name" value="MSL3_chromo-like"/>
    <property type="match status" value="1"/>
</dbReference>
<keyword evidence="6" id="KW-0805">Transcription regulation</keyword>
<comment type="subcellular location">
    <subcellularLocation>
        <location evidence="1">Nucleus</location>
    </subcellularLocation>
</comment>
<dbReference type="PIRSF" id="PIRSF038133">
    <property type="entry name" value="HAT_Nua4_EAF3/MRG15"/>
    <property type="match status" value="1"/>
</dbReference>
<dbReference type="Gene3D" id="1.10.274.30">
    <property type="entry name" value="MRG domain"/>
    <property type="match status" value="1"/>
</dbReference>
<keyword evidence="8" id="KW-0539">Nucleus</keyword>
<sequence>MAPSSQPYFQKDEKALCFHHELLYEAKVLDVKQVDPNDKKSAYQYKVHYKGWKATWDDWVPQDRLRKLTEENRELAASLRKEMEAIRRSSTAAKGASASHKKKVTDMSSTRGSEARDTPAGSTSLAGRKRGRDYEIEREEAFRTRPAVRIPMPDKLKSLLVDDWEQITKNLHLITLPSQNTVTSILERYEQQERAKRIPGSADADILEEVIQGVKEYFNKALGRILLYRFERDQYLDIHKRIESPKEPGDRESLSGKSLCDIYGGEHLLRLFVSLPDLIAQTNMDPQAVNRLREELLKIVMWMARDDVTNWIMIGESEPADQEYIEKAKGDEKH</sequence>
<dbReference type="EMBL" id="JBBWRZ010000001">
    <property type="protein sequence ID" value="KAK8247517.1"/>
    <property type="molecule type" value="Genomic_DNA"/>
</dbReference>
<comment type="subunit">
    <text evidence="3">Component of the NuA4 histone acetyltransferase complex.</text>
</comment>
<name>A0ABR1Z533_9PEZI</name>
<comment type="caution">
    <text evidence="11">The sequence shown here is derived from an EMBL/GenBank/DDBJ whole genome shotgun (WGS) entry which is preliminary data.</text>
</comment>
<dbReference type="PROSITE" id="PS51640">
    <property type="entry name" value="MRG"/>
    <property type="match status" value="1"/>
</dbReference>
<accession>A0ABR1Z533</accession>
<dbReference type="Gene3D" id="2.30.30.140">
    <property type="match status" value="1"/>
</dbReference>
<organism evidence="11 12">
    <name type="scientific">Phyllosticta capitalensis</name>
    <dbReference type="NCBI Taxonomy" id="121624"/>
    <lineage>
        <taxon>Eukaryota</taxon>
        <taxon>Fungi</taxon>
        <taxon>Dikarya</taxon>
        <taxon>Ascomycota</taxon>
        <taxon>Pezizomycotina</taxon>
        <taxon>Dothideomycetes</taxon>
        <taxon>Dothideomycetes incertae sedis</taxon>
        <taxon>Botryosphaeriales</taxon>
        <taxon>Phyllostictaceae</taxon>
        <taxon>Phyllosticta</taxon>
    </lineage>
</organism>
<dbReference type="SUPFAM" id="SSF54160">
    <property type="entry name" value="Chromo domain-like"/>
    <property type="match status" value="1"/>
</dbReference>
<dbReference type="InterPro" id="IPR008676">
    <property type="entry name" value="MRG"/>
</dbReference>
<evidence type="ECO:0000256" key="6">
    <source>
        <dbReference type="ARBA" id="ARBA00023015"/>
    </source>
</evidence>
<proteinExistence type="inferred from homology"/>
<evidence type="ECO:0000256" key="8">
    <source>
        <dbReference type="ARBA" id="ARBA00023242"/>
    </source>
</evidence>
<dbReference type="InterPro" id="IPR038217">
    <property type="entry name" value="MRG_C_sf"/>
</dbReference>
<evidence type="ECO:0000256" key="9">
    <source>
        <dbReference type="SAM" id="MobiDB-lite"/>
    </source>
</evidence>
<evidence type="ECO:0000313" key="11">
    <source>
        <dbReference type="EMBL" id="KAK8247517.1"/>
    </source>
</evidence>
<keyword evidence="12" id="KW-1185">Reference proteome</keyword>